<sequence length="260" mass="28989">MEHQPTQPQSSKRFSFFYGAHNERADFVLATEHDAVLMDNARLQREIAALRQHKNDYMEAAEQTRQALTSDIDHLRPKIGMLVAQFQAILSDPNNLPDGYEVPAKVLKAMQWLADFAAGNPNSSAAFQTRVLPWLLECFGEDIAYDGMERNHRFLEEALELVQACGCTEAEALKLVSYVFGRPVGERSQEVGGVMVTLAALCLAHGLDMHGAGETELARISQPETITRIRMKQASKPAMSPLPGVYPERQPTGTRNEHQQ</sequence>
<dbReference type="Proteomes" id="UP000218731">
    <property type="component" value="Plasmid pKF715A"/>
</dbReference>
<reference evidence="3 4" key="1">
    <citation type="submission" date="2015-11" db="EMBL/GenBank/DDBJ databases">
        <title>Complete genome sequencing of a biphenyl-degrading bacterium, Pseudomonas putida KF715 (=NBRC110667).</title>
        <authorList>
            <person name="Suenaga H."/>
            <person name="Fujihara N."/>
            <person name="Watanabe T."/>
            <person name="Hirose J."/>
            <person name="Kimura N."/>
            <person name="Yamazoe A."/>
            <person name="Hosoyama A."/>
            <person name="Shimodaira J."/>
            <person name="Furukawa K."/>
        </authorList>
    </citation>
    <scope>NUCLEOTIDE SEQUENCE [LARGE SCALE GENOMIC DNA]</scope>
    <source>
        <strain evidence="3 4">KF715</strain>
        <plasmid evidence="4">Plasmid pkf715a dna</plasmid>
    </source>
</reference>
<accession>A0A1L7NMK1</accession>
<dbReference type="RefSeq" id="WP_231995365.1">
    <property type="nucleotide sequence ID" value="NZ_AP015030.1"/>
</dbReference>
<keyword evidence="3" id="KW-0614">Plasmid</keyword>
<keyword evidence="1" id="KW-0175">Coiled coil</keyword>
<feature type="region of interest" description="Disordered" evidence="2">
    <location>
        <begin position="233"/>
        <end position="260"/>
    </location>
</feature>
<evidence type="ECO:0000256" key="2">
    <source>
        <dbReference type="SAM" id="MobiDB-lite"/>
    </source>
</evidence>
<dbReference type="AlphaFoldDB" id="A0A1L7NMK1"/>
<dbReference type="EMBL" id="AP015030">
    <property type="protein sequence ID" value="BAW26701.1"/>
    <property type="molecule type" value="Genomic_DNA"/>
</dbReference>
<name>A0A1L7NMK1_PSEPU</name>
<evidence type="ECO:0000313" key="4">
    <source>
        <dbReference type="Proteomes" id="UP000218731"/>
    </source>
</evidence>
<proteinExistence type="predicted"/>
<evidence type="ECO:0000313" key="3">
    <source>
        <dbReference type="EMBL" id="BAW26701.1"/>
    </source>
</evidence>
<geneLocation type="plasmid" evidence="4">
    <name>pkf715a dna</name>
</geneLocation>
<evidence type="ECO:0000256" key="1">
    <source>
        <dbReference type="SAM" id="Coils"/>
    </source>
</evidence>
<feature type="coiled-coil region" evidence="1">
    <location>
        <begin position="40"/>
        <end position="67"/>
    </location>
</feature>
<protein>
    <submittedName>
        <fullName evidence="3">Uncharacterized protein</fullName>
    </submittedName>
</protein>
<gene>
    <name evidence="3" type="ORF">KF715C_pA1960</name>
</gene>
<organism evidence="3 4">
    <name type="scientific">Pseudomonas putida</name>
    <name type="common">Arthrobacter siderocapsulatus</name>
    <dbReference type="NCBI Taxonomy" id="303"/>
    <lineage>
        <taxon>Bacteria</taxon>
        <taxon>Pseudomonadati</taxon>
        <taxon>Pseudomonadota</taxon>
        <taxon>Gammaproteobacteria</taxon>
        <taxon>Pseudomonadales</taxon>
        <taxon>Pseudomonadaceae</taxon>
        <taxon>Pseudomonas</taxon>
    </lineage>
</organism>